<organism evidence="1 2">
    <name type="scientific">Flavisolibacter ginsengisoli DSM 18119</name>
    <dbReference type="NCBI Taxonomy" id="1121884"/>
    <lineage>
        <taxon>Bacteria</taxon>
        <taxon>Pseudomonadati</taxon>
        <taxon>Bacteroidota</taxon>
        <taxon>Chitinophagia</taxon>
        <taxon>Chitinophagales</taxon>
        <taxon>Chitinophagaceae</taxon>
        <taxon>Flavisolibacter</taxon>
    </lineage>
</organism>
<evidence type="ECO:0000313" key="1">
    <source>
        <dbReference type="EMBL" id="SHF52478.1"/>
    </source>
</evidence>
<protein>
    <recommendedName>
        <fullName evidence="3">Lipoprotein</fullName>
    </recommendedName>
</protein>
<dbReference type="RefSeq" id="WP_072836025.1">
    <property type="nucleotide sequence ID" value="NZ_FQUU01000012.1"/>
</dbReference>
<dbReference type="AlphaFoldDB" id="A0A1M5CCK9"/>
<sequence length="134" mass="15519">MNRLFSWCSFVIIMLLSLSCSTPERSSSREVKRETRDKRKSPIVLTAKEGDYYLNLRQNNFFDYFGKDPSSNRADLYAGTYKIEGDSLLLGFYNNYQPADLTSMGYIDRTNNLLTLFSKDPSKNRKMHILFGAK</sequence>
<proteinExistence type="predicted"/>
<dbReference type="Proteomes" id="UP000184048">
    <property type="component" value="Unassembled WGS sequence"/>
</dbReference>
<gene>
    <name evidence="1" type="ORF">SAMN02745131_02875</name>
</gene>
<reference evidence="1 2" key="1">
    <citation type="submission" date="2016-11" db="EMBL/GenBank/DDBJ databases">
        <authorList>
            <person name="Jaros S."/>
            <person name="Januszkiewicz K."/>
            <person name="Wedrychowicz H."/>
        </authorList>
    </citation>
    <scope>NUCLEOTIDE SEQUENCE [LARGE SCALE GENOMIC DNA]</scope>
    <source>
        <strain evidence="1 2">DSM 18119</strain>
    </source>
</reference>
<evidence type="ECO:0000313" key="2">
    <source>
        <dbReference type="Proteomes" id="UP000184048"/>
    </source>
</evidence>
<keyword evidence="2" id="KW-1185">Reference proteome</keyword>
<dbReference type="EMBL" id="FQUU01000012">
    <property type="protein sequence ID" value="SHF52478.1"/>
    <property type="molecule type" value="Genomic_DNA"/>
</dbReference>
<name>A0A1M5CCK9_9BACT</name>
<dbReference type="PROSITE" id="PS51257">
    <property type="entry name" value="PROKAR_LIPOPROTEIN"/>
    <property type="match status" value="1"/>
</dbReference>
<accession>A0A1M5CCK9</accession>
<evidence type="ECO:0008006" key="3">
    <source>
        <dbReference type="Google" id="ProtNLM"/>
    </source>
</evidence>